<keyword evidence="13" id="KW-1185">Reference proteome</keyword>
<comment type="similarity">
    <text evidence="2">Belongs to the krueppel C2H2-type zinc-finger protein family.</text>
</comment>
<dbReference type="GO" id="GO:0008270">
    <property type="term" value="F:zinc ion binding"/>
    <property type="evidence" value="ECO:0007669"/>
    <property type="project" value="UniProtKB-KW"/>
</dbReference>
<feature type="compositionally biased region" description="Low complexity" evidence="10">
    <location>
        <begin position="59"/>
        <end position="70"/>
    </location>
</feature>
<dbReference type="OrthoDB" id="6365676at2759"/>
<comment type="caution">
    <text evidence="12">The sequence shown here is derived from an EMBL/GenBank/DDBJ whole genome shotgun (WGS) entry which is preliminary data.</text>
</comment>
<keyword evidence="4" id="KW-0677">Repeat</keyword>
<dbReference type="PANTHER" id="PTHR23235:SF127">
    <property type="entry name" value="TRANSCRIPTION FACTOR, PUTATIVE (AFU_ORTHOLOGUE AFUA_3G09820)-RELATED"/>
    <property type="match status" value="1"/>
</dbReference>
<keyword evidence="6" id="KW-0862">Zinc</keyword>
<dbReference type="AlphaFoldDB" id="A0A9W8D0Z9"/>
<dbReference type="InterPro" id="IPR013087">
    <property type="entry name" value="Znf_C2H2_type"/>
</dbReference>
<evidence type="ECO:0000313" key="12">
    <source>
        <dbReference type="EMBL" id="KAJ1734367.1"/>
    </source>
</evidence>
<keyword evidence="3" id="KW-0479">Metal-binding</keyword>
<dbReference type="FunFam" id="3.30.160.60:FF:000443">
    <property type="entry name" value="Zinc finger protein 41"/>
    <property type="match status" value="1"/>
</dbReference>
<feature type="region of interest" description="Disordered" evidence="10">
    <location>
        <begin position="46"/>
        <end position="87"/>
    </location>
</feature>
<evidence type="ECO:0000256" key="5">
    <source>
        <dbReference type="ARBA" id="ARBA00022771"/>
    </source>
</evidence>
<feature type="domain" description="C2H2-type" evidence="11">
    <location>
        <begin position="219"/>
        <end position="246"/>
    </location>
</feature>
<evidence type="ECO:0000256" key="9">
    <source>
        <dbReference type="PROSITE-ProRule" id="PRU00042"/>
    </source>
</evidence>
<evidence type="ECO:0000256" key="10">
    <source>
        <dbReference type="SAM" id="MobiDB-lite"/>
    </source>
</evidence>
<keyword evidence="8" id="KW-0539">Nucleus</keyword>
<evidence type="ECO:0000313" key="13">
    <source>
        <dbReference type="Proteomes" id="UP001143981"/>
    </source>
</evidence>
<gene>
    <name evidence="12" type="ORF">LPJ61_001117</name>
</gene>
<dbReference type="Gene3D" id="3.30.160.60">
    <property type="entry name" value="Classic Zinc Finger"/>
    <property type="match status" value="4"/>
</dbReference>
<dbReference type="GO" id="GO:0005634">
    <property type="term" value="C:nucleus"/>
    <property type="evidence" value="ECO:0007669"/>
    <property type="project" value="UniProtKB-SubCell"/>
</dbReference>
<protein>
    <recommendedName>
        <fullName evidence="11">C2H2-type domain-containing protein</fullName>
    </recommendedName>
</protein>
<evidence type="ECO:0000256" key="7">
    <source>
        <dbReference type="ARBA" id="ARBA00023125"/>
    </source>
</evidence>
<evidence type="ECO:0000256" key="2">
    <source>
        <dbReference type="ARBA" id="ARBA00006991"/>
    </source>
</evidence>
<keyword evidence="5 9" id="KW-0863">Zinc-finger</keyword>
<dbReference type="GO" id="GO:0000981">
    <property type="term" value="F:DNA-binding transcription factor activity, RNA polymerase II-specific"/>
    <property type="evidence" value="ECO:0007669"/>
    <property type="project" value="TreeGrafter"/>
</dbReference>
<name>A0A9W8D0Z9_9FUNG</name>
<evidence type="ECO:0000256" key="3">
    <source>
        <dbReference type="ARBA" id="ARBA00022723"/>
    </source>
</evidence>
<evidence type="ECO:0000256" key="6">
    <source>
        <dbReference type="ARBA" id="ARBA00022833"/>
    </source>
</evidence>
<dbReference type="Proteomes" id="UP001143981">
    <property type="component" value="Unassembled WGS sequence"/>
</dbReference>
<dbReference type="SUPFAM" id="SSF57667">
    <property type="entry name" value="beta-beta-alpha zinc fingers"/>
    <property type="match status" value="2"/>
</dbReference>
<dbReference type="FunFam" id="3.30.160.60:FF:000145">
    <property type="entry name" value="Zinc finger protein 574"/>
    <property type="match status" value="1"/>
</dbReference>
<evidence type="ECO:0000256" key="4">
    <source>
        <dbReference type="ARBA" id="ARBA00022737"/>
    </source>
</evidence>
<keyword evidence="7" id="KW-0238">DNA-binding</keyword>
<feature type="domain" description="C2H2-type" evidence="11">
    <location>
        <begin position="93"/>
        <end position="122"/>
    </location>
</feature>
<accession>A0A9W8D0Z9</accession>
<dbReference type="Pfam" id="PF00096">
    <property type="entry name" value="zf-C2H2"/>
    <property type="match status" value="3"/>
</dbReference>
<dbReference type="PANTHER" id="PTHR23235">
    <property type="entry name" value="KRUEPPEL-LIKE TRANSCRIPTION FACTOR"/>
    <property type="match status" value="1"/>
</dbReference>
<reference evidence="12" key="1">
    <citation type="submission" date="2022-07" db="EMBL/GenBank/DDBJ databases">
        <title>Phylogenomic reconstructions and comparative analyses of Kickxellomycotina fungi.</title>
        <authorList>
            <person name="Reynolds N.K."/>
            <person name="Stajich J.E."/>
            <person name="Barry K."/>
            <person name="Grigoriev I.V."/>
            <person name="Crous P."/>
            <person name="Smith M.E."/>
        </authorList>
    </citation>
    <scope>NUCLEOTIDE SEQUENCE</scope>
    <source>
        <strain evidence="12">BCRC 34381</strain>
    </source>
</reference>
<comment type="subcellular location">
    <subcellularLocation>
        <location evidence="1">Nucleus</location>
    </subcellularLocation>
</comment>
<dbReference type="InterPro" id="IPR036236">
    <property type="entry name" value="Znf_C2H2_sf"/>
</dbReference>
<organism evidence="12 13">
    <name type="scientific">Coemansia biformis</name>
    <dbReference type="NCBI Taxonomy" id="1286918"/>
    <lineage>
        <taxon>Eukaryota</taxon>
        <taxon>Fungi</taxon>
        <taxon>Fungi incertae sedis</taxon>
        <taxon>Zoopagomycota</taxon>
        <taxon>Kickxellomycotina</taxon>
        <taxon>Kickxellomycetes</taxon>
        <taxon>Kickxellales</taxon>
        <taxon>Kickxellaceae</taxon>
        <taxon>Coemansia</taxon>
    </lineage>
</organism>
<evidence type="ECO:0000256" key="8">
    <source>
        <dbReference type="ARBA" id="ARBA00023242"/>
    </source>
</evidence>
<dbReference type="GO" id="GO:0000978">
    <property type="term" value="F:RNA polymerase II cis-regulatory region sequence-specific DNA binding"/>
    <property type="evidence" value="ECO:0007669"/>
    <property type="project" value="TreeGrafter"/>
</dbReference>
<sequence>MLPSVKELLAFGRHMPPAHGARLPYARERTRPETTALPWATDLAPVLHSAGSSPRGDTAAAAHHMQMSASKQRPGRKAGSGDRYSASSGARQYRCGVHSCAVVFKRPEHLKRHMLTHTQLRPFRCDARGCGKRFSRRDNYTTHIKKHETELCGPLDGPGAHGSQPPLYCLSNKQARGPAAGAAPADPTKPFACSLCDSRFGRMEHVKRHLLVHTGERHYECTVCSKPFARRDNMVQHQRSHRHKASDAA</sequence>
<feature type="domain" description="C2H2-type" evidence="11">
    <location>
        <begin position="123"/>
        <end position="150"/>
    </location>
</feature>
<dbReference type="SMART" id="SM00355">
    <property type="entry name" value="ZnF_C2H2"/>
    <property type="match status" value="4"/>
</dbReference>
<dbReference type="EMBL" id="JANBOI010000079">
    <property type="protein sequence ID" value="KAJ1734367.1"/>
    <property type="molecule type" value="Genomic_DNA"/>
</dbReference>
<evidence type="ECO:0000256" key="1">
    <source>
        <dbReference type="ARBA" id="ARBA00004123"/>
    </source>
</evidence>
<dbReference type="PROSITE" id="PS50157">
    <property type="entry name" value="ZINC_FINGER_C2H2_2"/>
    <property type="match status" value="4"/>
</dbReference>
<dbReference type="PROSITE" id="PS00028">
    <property type="entry name" value="ZINC_FINGER_C2H2_1"/>
    <property type="match status" value="4"/>
</dbReference>
<evidence type="ECO:0000259" key="11">
    <source>
        <dbReference type="PROSITE" id="PS50157"/>
    </source>
</evidence>
<proteinExistence type="inferred from homology"/>
<feature type="domain" description="C2H2-type" evidence="11">
    <location>
        <begin position="191"/>
        <end position="218"/>
    </location>
</feature>